<dbReference type="CDD" id="cd01925">
    <property type="entry name" value="cyclophilin_CeCYP16-like"/>
    <property type="match status" value="1"/>
</dbReference>
<evidence type="ECO:0000256" key="3">
    <source>
        <dbReference type="ARBA" id="ARBA00004496"/>
    </source>
</evidence>
<evidence type="ECO:0000256" key="1">
    <source>
        <dbReference type="ARBA" id="ARBA00000971"/>
    </source>
</evidence>
<comment type="catalytic activity">
    <reaction evidence="1">
        <text>[protein]-peptidylproline (omega=180) = [protein]-peptidylproline (omega=0)</text>
        <dbReference type="Rhea" id="RHEA:16237"/>
        <dbReference type="Rhea" id="RHEA-COMP:10747"/>
        <dbReference type="Rhea" id="RHEA-COMP:10748"/>
        <dbReference type="ChEBI" id="CHEBI:83833"/>
        <dbReference type="ChEBI" id="CHEBI:83834"/>
        <dbReference type="EC" id="5.2.1.8"/>
    </reaction>
</comment>
<keyword evidence="18" id="KW-1185">Reference proteome</keyword>
<feature type="non-terminal residue" evidence="17">
    <location>
        <position position="466"/>
    </location>
</feature>
<dbReference type="GO" id="GO:0008380">
    <property type="term" value="P:RNA splicing"/>
    <property type="evidence" value="ECO:0007669"/>
    <property type="project" value="UniProtKB-KW"/>
</dbReference>
<evidence type="ECO:0000256" key="12">
    <source>
        <dbReference type="ARBA" id="ARBA00023242"/>
    </source>
</evidence>
<feature type="compositionally biased region" description="Basic and acidic residues" evidence="15">
    <location>
        <begin position="408"/>
        <end position="419"/>
    </location>
</feature>
<dbReference type="GO" id="GO:0005737">
    <property type="term" value="C:cytoplasm"/>
    <property type="evidence" value="ECO:0007669"/>
    <property type="project" value="UniProtKB-SubCell"/>
</dbReference>
<dbReference type="SUPFAM" id="SSF50891">
    <property type="entry name" value="Cyclophilin-like"/>
    <property type="match status" value="1"/>
</dbReference>
<protein>
    <recommendedName>
        <fullName evidence="5">peptidylprolyl isomerase</fullName>
        <ecNumber evidence="5">5.2.1.8</ecNumber>
    </recommendedName>
</protein>
<dbReference type="PROSITE" id="PS50072">
    <property type="entry name" value="CSA_PPIASE_2"/>
    <property type="match status" value="1"/>
</dbReference>
<dbReference type="PROSITE" id="PS00170">
    <property type="entry name" value="CSA_PPIASE_1"/>
    <property type="match status" value="1"/>
</dbReference>
<keyword evidence="6" id="KW-0963">Cytoplasm</keyword>
<feature type="region of interest" description="Disordered" evidence="15">
    <location>
        <begin position="258"/>
        <end position="441"/>
    </location>
</feature>
<keyword evidence="8" id="KW-0747">Spliceosome</keyword>
<comment type="subunit">
    <text evidence="4">Associated with the spliceosome.</text>
</comment>
<dbReference type="GO" id="GO:0071013">
    <property type="term" value="C:catalytic step 2 spliceosome"/>
    <property type="evidence" value="ECO:0007669"/>
    <property type="project" value="TreeGrafter"/>
</dbReference>
<feature type="compositionally biased region" description="Low complexity" evidence="15">
    <location>
        <begin position="306"/>
        <end position="322"/>
    </location>
</feature>
<dbReference type="EMBL" id="MU853752">
    <property type="protein sequence ID" value="KAK3946382.1"/>
    <property type="molecule type" value="Genomic_DNA"/>
</dbReference>
<dbReference type="Pfam" id="PF00160">
    <property type="entry name" value="Pro_isomerase"/>
    <property type="match status" value="1"/>
</dbReference>
<keyword evidence="12" id="KW-0539">Nucleus</keyword>
<evidence type="ECO:0000256" key="5">
    <source>
        <dbReference type="ARBA" id="ARBA00013194"/>
    </source>
</evidence>
<gene>
    <name evidence="17" type="ORF">QBC46DRAFT_369632</name>
</gene>
<dbReference type="GO" id="GO:0006397">
    <property type="term" value="P:mRNA processing"/>
    <property type="evidence" value="ECO:0007669"/>
    <property type="project" value="UniProtKB-KW"/>
</dbReference>
<evidence type="ECO:0000256" key="10">
    <source>
        <dbReference type="ARBA" id="ARBA00023187"/>
    </source>
</evidence>
<dbReference type="InterPro" id="IPR020892">
    <property type="entry name" value="Cyclophilin-type_PPIase_CS"/>
</dbReference>
<dbReference type="GO" id="GO:0003755">
    <property type="term" value="F:peptidyl-prolyl cis-trans isomerase activity"/>
    <property type="evidence" value="ECO:0007669"/>
    <property type="project" value="UniProtKB-KW"/>
</dbReference>
<evidence type="ECO:0000256" key="11">
    <source>
        <dbReference type="ARBA" id="ARBA00023235"/>
    </source>
</evidence>
<dbReference type="EC" id="5.2.1.8" evidence="5"/>
<dbReference type="Proteomes" id="UP001303473">
    <property type="component" value="Unassembled WGS sequence"/>
</dbReference>
<dbReference type="AlphaFoldDB" id="A0AAN6S9U6"/>
<dbReference type="InterPro" id="IPR002130">
    <property type="entry name" value="Cyclophilin-type_PPIase_dom"/>
</dbReference>
<evidence type="ECO:0000256" key="4">
    <source>
        <dbReference type="ARBA" id="ARBA00011524"/>
    </source>
</evidence>
<comment type="similarity">
    <text evidence="13">Belongs to the cyclophilin-type PPIase family. CWC27 subfamily.</text>
</comment>
<feature type="compositionally biased region" description="Basic and acidic residues" evidence="15">
    <location>
        <begin position="330"/>
        <end position="348"/>
    </location>
</feature>
<evidence type="ECO:0000313" key="17">
    <source>
        <dbReference type="EMBL" id="KAK3946382.1"/>
    </source>
</evidence>
<feature type="region of interest" description="Disordered" evidence="15">
    <location>
        <begin position="202"/>
        <end position="246"/>
    </location>
</feature>
<dbReference type="InterPro" id="IPR029000">
    <property type="entry name" value="Cyclophilin-like_dom_sf"/>
</dbReference>
<dbReference type="PANTHER" id="PTHR45625:SF6">
    <property type="entry name" value="SPLICEOSOME-ASSOCIATED PROTEIN CWC27 HOMOLOG"/>
    <property type="match status" value="1"/>
</dbReference>
<evidence type="ECO:0000256" key="13">
    <source>
        <dbReference type="ARBA" id="ARBA00038509"/>
    </source>
</evidence>
<keyword evidence="7" id="KW-0507">mRNA processing</keyword>
<accession>A0AAN6S9U6</accession>
<evidence type="ECO:0000256" key="2">
    <source>
        <dbReference type="ARBA" id="ARBA00004123"/>
    </source>
</evidence>
<evidence type="ECO:0000256" key="7">
    <source>
        <dbReference type="ARBA" id="ARBA00022664"/>
    </source>
</evidence>
<dbReference type="GO" id="GO:0006457">
    <property type="term" value="P:protein folding"/>
    <property type="evidence" value="ECO:0007669"/>
    <property type="project" value="InterPro"/>
</dbReference>
<feature type="compositionally biased region" description="Basic and acidic residues" evidence="15">
    <location>
        <begin position="272"/>
        <end position="298"/>
    </location>
</feature>
<name>A0AAN6S9U6_9PEZI</name>
<keyword evidence="9" id="KW-0697">Rotamase</keyword>
<evidence type="ECO:0000256" key="8">
    <source>
        <dbReference type="ARBA" id="ARBA00022728"/>
    </source>
</evidence>
<evidence type="ECO:0000313" key="18">
    <source>
        <dbReference type="Proteomes" id="UP001303473"/>
    </source>
</evidence>
<evidence type="ECO:0000256" key="14">
    <source>
        <dbReference type="ARBA" id="ARBA00055615"/>
    </source>
</evidence>
<dbReference type="Gene3D" id="2.40.100.10">
    <property type="entry name" value="Cyclophilin-like"/>
    <property type="match status" value="1"/>
</dbReference>
<keyword evidence="11" id="KW-0413">Isomerase</keyword>
<comment type="caution">
    <text evidence="17">The sequence shown here is derived from an EMBL/GenBank/DDBJ whole genome shotgun (WGS) entry which is preliminary data.</text>
</comment>
<comment type="subcellular location">
    <subcellularLocation>
        <location evidence="3">Cytoplasm</location>
    </subcellularLocation>
    <subcellularLocation>
        <location evidence="2">Nucleus</location>
    </subcellularLocation>
</comment>
<evidence type="ECO:0000259" key="16">
    <source>
        <dbReference type="PROSITE" id="PS50072"/>
    </source>
</evidence>
<organism evidence="17 18">
    <name type="scientific">Diplogelasinospora grovesii</name>
    <dbReference type="NCBI Taxonomy" id="303347"/>
    <lineage>
        <taxon>Eukaryota</taxon>
        <taxon>Fungi</taxon>
        <taxon>Dikarya</taxon>
        <taxon>Ascomycota</taxon>
        <taxon>Pezizomycotina</taxon>
        <taxon>Sordariomycetes</taxon>
        <taxon>Sordariomycetidae</taxon>
        <taxon>Sordariales</taxon>
        <taxon>Diplogelasinosporaceae</taxon>
        <taxon>Diplogelasinospora</taxon>
    </lineage>
</organism>
<sequence>MSAIYNLEPQPTGYVILHTTLGELAVELFAKQTPLTCRNFLQLSLDGYYDNTIFHRLVPGFILQGGDPTGTGHGGESIYDGGALSGDLDPWPMDQRRGKNAGPMGVNFKDEFHSRLKFNRRGLLGMANEGTPDTNGSQFFFTLGKAEELTGKNTVFGRVAGDTIYNLAKMGEAEVEEGGDRPLYPTKITRIEIIKNPFEDLKKRERFSRAPTQRAETEKKQQKKRKGGKQLLSFGDEEGDGDDLPVIKKTKFDTRIVMDVEEDSSMPKKPLPKKDKKEPKPLKQEMEIRDRPAKEIRRSPSPVAPAPVKQKAPAPQKPSKPAYSDEESPEREPKKKSLLERTNEEIEAVKASMKRTIYSEPVKEKKKSALEQLIPETATRGRKRKPGAANTSTRDEQEALDLIRSFKSKLEQAPTEKKTAQPSVSQDADKTDEAAQDGDGEGEVCDLHFIANCQSCRAWDKAEDKE</sequence>
<proteinExistence type="inferred from homology"/>
<feature type="domain" description="PPIase cyclophilin-type" evidence="16">
    <location>
        <begin position="18"/>
        <end position="193"/>
    </location>
</feature>
<evidence type="ECO:0000256" key="9">
    <source>
        <dbReference type="ARBA" id="ARBA00023110"/>
    </source>
</evidence>
<dbReference type="FunFam" id="2.40.100.10:FF:000034">
    <property type="entry name" value="Peptidyl-prolyl isomerase CWC27 protein"/>
    <property type="match status" value="1"/>
</dbReference>
<dbReference type="PANTHER" id="PTHR45625">
    <property type="entry name" value="PEPTIDYL-PROLYL CIS-TRANS ISOMERASE-RELATED"/>
    <property type="match status" value="1"/>
</dbReference>
<dbReference type="InterPro" id="IPR044666">
    <property type="entry name" value="Cyclophilin_A-like"/>
</dbReference>
<reference evidence="18" key="1">
    <citation type="journal article" date="2023" name="Mol. Phylogenet. Evol.">
        <title>Genome-scale phylogeny and comparative genomics of the fungal order Sordariales.</title>
        <authorList>
            <person name="Hensen N."/>
            <person name="Bonometti L."/>
            <person name="Westerberg I."/>
            <person name="Brannstrom I.O."/>
            <person name="Guillou S."/>
            <person name="Cros-Aarteil S."/>
            <person name="Calhoun S."/>
            <person name="Haridas S."/>
            <person name="Kuo A."/>
            <person name="Mondo S."/>
            <person name="Pangilinan J."/>
            <person name="Riley R."/>
            <person name="LaButti K."/>
            <person name="Andreopoulos B."/>
            <person name="Lipzen A."/>
            <person name="Chen C."/>
            <person name="Yan M."/>
            <person name="Daum C."/>
            <person name="Ng V."/>
            <person name="Clum A."/>
            <person name="Steindorff A."/>
            <person name="Ohm R.A."/>
            <person name="Martin F."/>
            <person name="Silar P."/>
            <person name="Natvig D.O."/>
            <person name="Lalanne C."/>
            <person name="Gautier V."/>
            <person name="Ament-Velasquez S.L."/>
            <person name="Kruys A."/>
            <person name="Hutchinson M.I."/>
            <person name="Powell A.J."/>
            <person name="Barry K."/>
            <person name="Miller A.N."/>
            <person name="Grigoriev I.V."/>
            <person name="Debuchy R."/>
            <person name="Gladieux P."/>
            <person name="Hiltunen Thoren M."/>
            <person name="Johannesson H."/>
        </authorList>
    </citation>
    <scope>NUCLEOTIDE SEQUENCE [LARGE SCALE GENOMIC DNA]</scope>
    <source>
        <strain evidence="18">CBS 340.73</strain>
    </source>
</reference>
<evidence type="ECO:0000256" key="6">
    <source>
        <dbReference type="ARBA" id="ARBA00022490"/>
    </source>
</evidence>
<dbReference type="PRINTS" id="PR00153">
    <property type="entry name" value="CSAPPISMRASE"/>
</dbReference>
<evidence type="ECO:0000256" key="15">
    <source>
        <dbReference type="SAM" id="MobiDB-lite"/>
    </source>
</evidence>
<keyword evidence="10" id="KW-0508">mRNA splicing</keyword>
<comment type="function">
    <text evidence="14">PPIases accelerate the folding of proteins. It catalyzes the cis-trans isomerization of proline imidic peptide bonds in oligopeptides. Involved in pre-mRNA splicing.</text>
</comment>